<evidence type="ECO:0000313" key="2">
    <source>
        <dbReference type="Proteomes" id="UP000887013"/>
    </source>
</evidence>
<proteinExistence type="predicted"/>
<accession>A0A8X6M731</accession>
<reference evidence="1" key="1">
    <citation type="submission" date="2020-08" db="EMBL/GenBank/DDBJ databases">
        <title>Multicomponent nature underlies the extraordinary mechanical properties of spider dragline silk.</title>
        <authorList>
            <person name="Kono N."/>
            <person name="Nakamura H."/>
            <person name="Mori M."/>
            <person name="Yoshida Y."/>
            <person name="Ohtoshi R."/>
            <person name="Malay A.D."/>
            <person name="Moran D.A.P."/>
            <person name="Tomita M."/>
            <person name="Numata K."/>
            <person name="Arakawa K."/>
        </authorList>
    </citation>
    <scope>NUCLEOTIDE SEQUENCE</scope>
</reference>
<sequence>MAKGVVVKWGRAVPPEKAWGLHVGVYLSTKPPGRPRRSTLVRRRDEMHMEIGTLVTNHVCLKMSYEPGDGVEFHGIQVMFQDRDPSYY</sequence>
<keyword evidence="2" id="KW-1185">Reference proteome</keyword>
<organism evidence="1 2">
    <name type="scientific">Nephila pilipes</name>
    <name type="common">Giant wood spider</name>
    <name type="synonym">Nephila maculata</name>
    <dbReference type="NCBI Taxonomy" id="299642"/>
    <lineage>
        <taxon>Eukaryota</taxon>
        <taxon>Metazoa</taxon>
        <taxon>Ecdysozoa</taxon>
        <taxon>Arthropoda</taxon>
        <taxon>Chelicerata</taxon>
        <taxon>Arachnida</taxon>
        <taxon>Araneae</taxon>
        <taxon>Araneomorphae</taxon>
        <taxon>Entelegynae</taxon>
        <taxon>Araneoidea</taxon>
        <taxon>Nephilidae</taxon>
        <taxon>Nephila</taxon>
    </lineage>
</organism>
<name>A0A8X6M731_NEPPI</name>
<dbReference type="EMBL" id="BMAW01087699">
    <property type="protein sequence ID" value="GFS31100.1"/>
    <property type="molecule type" value="Genomic_DNA"/>
</dbReference>
<evidence type="ECO:0000313" key="1">
    <source>
        <dbReference type="EMBL" id="GFS31100.1"/>
    </source>
</evidence>
<protein>
    <submittedName>
        <fullName evidence="1">Uncharacterized protein</fullName>
    </submittedName>
</protein>
<comment type="caution">
    <text evidence="1">The sequence shown here is derived from an EMBL/GenBank/DDBJ whole genome shotgun (WGS) entry which is preliminary data.</text>
</comment>
<dbReference type="Proteomes" id="UP000887013">
    <property type="component" value="Unassembled WGS sequence"/>
</dbReference>
<dbReference type="AlphaFoldDB" id="A0A8X6M731"/>
<gene>
    <name evidence="1" type="ORF">NPIL_587691</name>
</gene>